<dbReference type="InterPro" id="IPR010982">
    <property type="entry name" value="Lambda_DNA-bd_dom_sf"/>
</dbReference>
<dbReference type="Pfam" id="PF13443">
    <property type="entry name" value="HTH_26"/>
    <property type="match status" value="1"/>
</dbReference>
<dbReference type="EMBL" id="WJHE01000850">
    <property type="protein sequence ID" value="MST34097.1"/>
    <property type="molecule type" value="Genomic_DNA"/>
</dbReference>
<reference evidence="4 5" key="1">
    <citation type="submission" date="2019-11" db="EMBL/GenBank/DDBJ databases">
        <title>Acidiferrimicrobium australis gen. nov., sp. nov., an acidophilic and obligately heterotrophic, member of the Actinobacteria that catalyses dissimilatory oxido- reduction of iron isolated from metal-rich acidic water in Chile.</title>
        <authorList>
            <person name="Gonzalez D."/>
            <person name="Huber K."/>
            <person name="Hedrich S."/>
            <person name="Rojas-Villalobos C."/>
            <person name="Quatrini R."/>
            <person name="Dinamarca M.A."/>
            <person name="Schwarz A."/>
            <person name="Canales C."/>
            <person name="Nancucheo I."/>
        </authorList>
    </citation>
    <scope>NUCLEOTIDE SEQUENCE [LARGE SCALE GENOMIC DNA]</scope>
    <source>
        <strain evidence="4 5">USS-CCA1</strain>
    </source>
</reference>
<feature type="domain" description="HTH cro/C1-type" evidence="3">
    <location>
        <begin position="115"/>
        <end position="170"/>
    </location>
</feature>
<feature type="coiled-coil region" evidence="1">
    <location>
        <begin position="193"/>
        <end position="220"/>
    </location>
</feature>
<name>A0ABW9QW56_9ACTN</name>
<evidence type="ECO:0000313" key="4">
    <source>
        <dbReference type="EMBL" id="MST34097.1"/>
    </source>
</evidence>
<dbReference type="SMART" id="SM00530">
    <property type="entry name" value="HTH_XRE"/>
    <property type="match status" value="1"/>
</dbReference>
<dbReference type="SUPFAM" id="SSF47413">
    <property type="entry name" value="lambda repressor-like DNA-binding domains"/>
    <property type="match status" value="1"/>
</dbReference>
<keyword evidence="1" id="KW-0175">Coiled coil</keyword>
<evidence type="ECO:0000313" key="5">
    <source>
        <dbReference type="Proteomes" id="UP000437736"/>
    </source>
</evidence>
<gene>
    <name evidence="4" type="ORF">GHK86_15380</name>
</gene>
<comment type="caution">
    <text evidence="4">The sequence shown here is derived from an EMBL/GenBank/DDBJ whole genome shotgun (WGS) entry which is preliminary data.</text>
</comment>
<dbReference type="InterPro" id="IPR001387">
    <property type="entry name" value="Cro/C1-type_HTH"/>
</dbReference>
<evidence type="ECO:0000256" key="2">
    <source>
        <dbReference type="SAM" id="MobiDB-lite"/>
    </source>
</evidence>
<organism evidence="4 5">
    <name type="scientific">Acidiferrimicrobium australe</name>
    <dbReference type="NCBI Taxonomy" id="2664430"/>
    <lineage>
        <taxon>Bacteria</taxon>
        <taxon>Bacillati</taxon>
        <taxon>Actinomycetota</taxon>
        <taxon>Acidimicrobiia</taxon>
        <taxon>Acidimicrobiales</taxon>
        <taxon>Acidimicrobiaceae</taxon>
        <taxon>Acidiferrimicrobium</taxon>
    </lineage>
</organism>
<evidence type="ECO:0000256" key="1">
    <source>
        <dbReference type="SAM" id="Coils"/>
    </source>
</evidence>
<dbReference type="PROSITE" id="PS50943">
    <property type="entry name" value="HTH_CROC1"/>
    <property type="match status" value="1"/>
</dbReference>
<sequence>MVPLLLLRVAPGRASSAGQLPPATARPVAGRGVAGSAGTGPAGGGTVDSVATTASYHFSLDLASPRTILPSQPPGDGRLTRRLHSLQCGELAQSLQRSWDVMDQPGRSAAVQRWMAERMAQRGMSQSELVRASGVSAFTIRKVMQGVAGRYQAAKLAKISTALGGPAEALRLLYAGETPPAAPSPSAVSADELAAAGDRLAAVEAELREVRAQLARLNERFLPAAHREEGSESAAPPARP</sequence>
<dbReference type="Gene3D" id="1.10.260.40">
    <property type="entry name" value="lambda repressor-like DNA-binding domains"/>
    <property type="match status" value="1"/>
</dbReference>
<dbReference type="CDD" id="cd00093">
    <property type="entry name" value="HTH_XRE"/>
    <property type="match status" value="1"/>
</dbReference>
<feature type="region of interest" description="Disordered" evidence="2">
    <location>
        <begin position="14"/>
        <end position="46"/>
    </location>
</feature>
<keyword evidence="5" id="KW-1185">Reference proteome</keyword>
<feature type="compositionally biased region" description="Gly residues" evidence="2">
    <location>
        <begin position="32"/>
        <end position="46"/>
    </location>
</feature>
<evidence type="ECO:0000259" key="3">
    <source>
        <dbReference type="PROSITE" id="PS50943"/>
    </source>
</evidence>
<dbReference type="Proteomes" id="UP000437736">
    <property type="component" value="Unassembled WGS sequence"/>
</dbReference>
<proteinExistence type="predicted"/>
<protein>
    <submittedName>
        <fullName evidence="4">Helix-turn-helix domain-containing protein</fullName>
    </submittedName>
</protein>
<accession>A0ABW9QW56</accession>